<proteinExistence type="predicted"/>
<dbReference type="AlphaFoldDB" id="B3DWN0"/>
<accession>B3DWN0</accession>
<dbReference type="HOGENOM" id="CLU_3063320_0_0_0"/>
<sequence length="53" mass="5962">MKNESSPPFFRRLEAQVISPGAVAELLRLLSESISRVRKHRNEAAYPLPEGRG</sequence>
<name>B3DWN0_METI4</name>
<organism evidence="1 2">
    <name type="scientific">Methylacidiphilum infernorum (isolate V4)</name>
    <name type="common">Methylokorus infernorum (strain V4)</name>
    <dbReference type="NCBI Taxonomy" id="481448"/>
    <lineage>
        <taxon>Bacteria</taxon>
        <taxon>Pseudomonadati</taxon>
        <taxon>Verrucomicrobiota</taxon>
        <taxon>Methylacidiphilae</taxon>
        <taxon>Methylacidiphilales</taxon>
        <taxon>Methylacidiphilaceae</taxon>
        <taxon>Methylacidiphilum (ex Ratnadevi et al. 2023)</taxon>
    </lineage>
</organism>
<evidence type="ECO:0000313" key="2">
    <source>
        <dbReference type="Proteomes" id="UP000009149"/>
    </source>
</evidence>
<dbReference type="EMBL" id="CP000975">
    <property type="protein sequence ID" value="ACD83693.1"/>
    <property type="molecule type" value="Genomic_DNA"/>
</dbReference>
<protein>
    <submittedName>
        <fullName evidence="1">Uncharacterized protein</fullName>
    </submittedName>
</protein>
<dbReference type="KEGG" id="min:Minf_1639"/>
<dbReference type="Proteomes" id="UP000009149">
    <property type="component" value="Chromosome"/>
</dbReference>
<reference evidence="1 2" key="1">
    <citation type="journal article" date="2008" name="Biol. Direct">
        <title>Complete genome sequence of the extremely acidophilic methanotroph isolate V4, Methylacidiphilum infernorum, a representative of the bacterial phylum Verrucomicrobia.</title>
        <authorList>
            <person name="Hou S."/>
            <person name="Makarova K.S."/>
            <person name="Saw J.H."/>
            <person name="Senin P."/>
            <person name="Ly B.V."/>
            <person name="Zhou Z."/>
            <person name="Ren Y."/>
            <person name="Wang J."/>
            <person name="Galperin M.Y."/>
            <person name="Omelchenko M.V."/>
            <person name="Wolf Y.I."/>
            <person name="Yutin N."/>
            <person name="Koonin E.V."/>
            <person name="Stott M.B."/>
            <person name="Mountain B.W."/>
            <person name="Crowe M.A."/>
            <person name="Smirnova A.V."/>
            <person name="Dunfield P.F."/>
            <person name="Feng L."/>
            <person name="Wang L."/>
            <person name="Alam M."/>
        </authorList>
    </citation>
    <scope>NUCLEOTIDE SEQUENCE [LARGE SCALE GENOMIC DNA]</scope>
    <source>
        <strain evidence="2">Isolate V4</strain>
    </source>
</reference>
<dbReference type="STRING" id="481448.Minf_1639"/>
<gene>
    <name evidence="1" type="ordered locus">Minf_1639</name>
</gene>
<evidence type="ECO:0000313" key="1">
    <source>
        <dbReference type="EMBL" id="ACD83693.1"/>
    </source>
</evidence>